<evidence type="ECO:0000313" key="3">
    <source>
        <dbReference type="EMBL" id="PKQ43988.1"/>
    </source>
</evidence>
<dbReference type="Gene3D" id="3.60.10.10">
    <property type="entry name" value="Endonuclease/exonuclease/phosphatase"/>
    <property type="match status" value="1"/>
</dbReference>
<evidence type="ECO:0000313" key="4">
    <source>
        <dbReference type="Proteomes" id="UP000233435"/>
    </source>
</evidence>
<keyword evidence="3" id="KW-0378">Hydrolase</keyword>
<dbReference type="InterPro" id="IPR005135">
    <property type="entry name" value="Endo/exonuclease/phosphatase"/>
</dbReference>
<keyword evidence="3" id="KW-0540">Nuclease</keyword>
<name>A0A2N3HGR0_9FLAO</name>
<dbReference type="GO" id="GO:0004519">
    <property type="term" value="F:endonuclease activity"/>
    <property type="evidence" value="ECO:0007669"/>
    <property type="project" value="UniProtKB-KW"/>
</dbReference>
<feature type="domain" description="Endonuclease/exonuclease/phosphatase" evidence="2">
    <location>
        <begin position="116"/>
        <end position="322"/>
    </location>
</feature>
<comment type="caution">
    <text evidence="3">The sequence shown here is derived from an EMBL/GenBank/DDBJ whole genome shotgun (WGS) entry which is preliminary data.</text>
</comment>
<keyword evidence="1" id="KW-0812">Transmembrane</keyword>
<dbReference type="InterPro" id="IPR036691">
    <property type="entry name" value="Endo/exonu/phosph_ase_sf"/>
</dbReference>
<dbReference type="Pfam" id="PF03372">
    <property type="entry name" value="Exo_endo_phos"/>
    <property type="match status" value="1"/>
</dbReference>
<accession>A0A2N3HGR0</accession>
<dbReference type="AlphaFoldDB" id="A0A2N3HGR0"/>
<reference evidence="3 4" key="1">
    <citation type="submission" date="2017-12" db="EMBL/GenBank/DDBJ databases">
        <title>Confluentibacter flavum sp. nov., isolated from the saline lake.</title>
        <authorList>
            <person name="Yu L."/>
        </authorList>
    </citation>
    <scope>NUCLEOTIDE SEQUENCE [LARGE SCALE GENOMIC DNA]</scope>
    <source>
        <strain evidence="3 4">3B</strain>
    </source>
</reference>
<keyword evidence="1" id="KW-1133">Transmembrane helix</keyword>
<dbReference type="OrthoDB" id="9796594at2"/>
<protein>
    <submittedName>
        <fullName evidence="3">Endonuclease</fullName>
    </submittedName>
</protein>
<feature type="transmembrane region" description="Helical" evidence="1">
    <location>
        <begin position="68"/>
        <end position="90"/>
    </location>
</feature>
<keyword evidence="1" id="KW-0472">Membrane</keyword>
<evidence type="ECO:0000259" key="2">
    <source>
        <dbReference type="Pfam" id="PF03372"/>
    </source>
</evidence>
<proteinExistence type="predicted"/>
<dbReference type="EMBL" id="PJEO01000054">
    <property type="protein sequence ID" value="PKQ43988.1"/>
    <property type="molecule type" value="Genomic_DNA"/>
</dbReference>
<organism evidence="3 4">
    <name type="scientific">Confluentibacter flavum</name>
    <dbReference type="NCBI Taxonomy" id="1909700"/>
    <lineage>
        <taxon>Bacteria</taxon>
        <taxon>Pseudomonadati</taxon>
        <taxon>Bacteroidota</taxon>
        <taxon>Flavobacteriia</taxon>
        <taxon>Flavobacteriales</taxon>
        <taxon>Flavobacteriaceae</taxon>
        <taxon>Confluentibacter</taxon>
    </lineage>
</organism>
<evidence type="ECO:0000256" key="1">
    <source>
        <dbReference type="SAM" id="Phobius"/>
    </source>
</evidence>
<feature type="transmembrane region" description="Helical" evidence="1">
    <location>
        <begin position="44"/>
        <end position="61"/>
    </location>
</feature>
<sequence length="336" mass="38767">MGGIKKFLYCSVLVFSTGLILITLLSLIYDLRLWYFKILDFPRPQYLLLGILFLFLLILLIKKWKFPSLFLLLGLIAVIIINGIVIYPYLLGEKSVPDFRTGIIKPDDTFSVLLANVLIDNRQSEAFLKIIKQQDPDILLAMEVNDWWAKELLVLKQNYPYQLEYPLDNAYGMSLYSKLPMKNKEIKFLKHDDVPSFHVIMTLPSGNFFNFHGIHPVAPVPSKKYPDNVKEEEVALLKIGKLVANNPLPSIVAGDFNDVSWSHTSRMFGQQGNLKNVRIGRGLYNTFDATSFILRWPLDHYFVTEEFKLVELERLSKFGSDHFPLYVKLVLEPSHH</sequence>
<keyword evidence="4" id="KW-1185">Reference proteome</keyword>
<keyword evidence="3" id="KW-0255">Endonuclease</keyword>
<feature type="transmembrane region" description="Helical" evidence="1">
    <location>
        <begin position="7"/>
        <end position="29"/>
    </location>
</feature>
<gene>
    <name evidence="3" type="ORF">CSW08_16160</name>
</gene>
<dbReference type="Proteomes" id="UP000233435">
    <property type="component" value="Unassembled WGS sequence"/>
</dbReference>
<dbReference type="SUPFAM" id="SSF56219">
    <property type="entry name" value="DNase I-like"/>
    <property type="match status" value="1"/>
</dbReference>